<accession>A0ABS4BXS7</accession>
<sequence>MMIIKKFVFLIAILTAVAFTTRDSVSKSTSVVITAESSLFVKGTTNVSNFSCVFNINKFKNPIQVTYHLKSDKMVFNKTALILETDCFDCGGKAINSDFQKILKADRYPQIKLYLKEISQIENTLDVHALVNIEIAGITKSYKIPVKVKNNETLRIAGDLRISLSDYNLEAPKKIFGLISVDDKIEIHFQLGVIEK</sequence>
<dbReference type="InterPro" id="IPR036761">
    <property type="entry name" value="TTHA0802/YceI-like_sf"/>
</dbReference>
<dbReference type="SUPFAM" id="SSF101874">
    <property type="entry name" value="YceI-like"/>
    <property type="match status" value="1"/>
</dbReference>
<dbReference type="Pfam" id="PF04264">
    <property type="entry name" value="YceI"/>
    <property type="match status" value="1"/>
</dbReference>
<feature type="domain" description="Lipid/polyisoprenoid-binding YceI-like" evidence="2">
    <location>
        <begin position="65"/>
        <end position="191"/>
    </location>
</feature>
<dbReference type="Proteomes" id="UP000670776">
    <property type="component" value="Unassembled WGS sequence"/>
</dbReference>
<keyword evidence="4" id="KW-1185">Reference proteome</keyword>
<organism evidence="3 4">
    <name type="scientific">Mariniflexile gromovii</name>
    <dbReference type="NCBI Taxonomy" id="362523"/>
    <lineage>
        <taxon>Bacteria</taxon>
        <taxon>Pseudomonadati</taxon>
        <taxon>Bacteroidota</taxon>
        <taxon>Flavobacteriia</taxon>
        <taxon>Flavobacteriales</taxon>
        <taxon>Flavobacteriaceae</taxon>
        <taxon>Mariniflexile</taxon>
    </lineage>
</organism>
<dbReference type="RefSeq" id="WP_209656378.1">
    <property type="nucleotide sequence ID" value="NZ_JAGJCB010000021.1"/>
</dbReference>
<evidence type="ECO:0000313" key="4">
    <source>
        <dbReference type="Proteomes" id="UP000670776"/>
    </source>
</evidence>
<dbReference type="InterPro" id="IPR007372">
    <property type="entry name" value="Lipid/polyisoprenoid-bd_YceI"/>
</dbReference>
<gene>
    <name evidence="3" type="ORF">J8H85_16285</name>
</gene>
<reference evidence="3 4" key="1">
    <citation type="submission" date="2021-04" db="EMBL/GenBank/DDBJ databases">
        <title>Mariniflexile gromovii gen. nov., sp. nov., a gliding bacterium isolated from the sea urchin Strongylocentrotus intermedius.</title>
        <authorList>
            <person name="Ko S."/>
            <person name="Le V."/>
            <person name="Ahn C.-Y."/>
            <person name="Oh H.-M."/>
        </authorList>
    </citation>
    <scope>NUCLEOTIDE SEQUENCE [LARGE SCALE GENOMIC DNA]</scope>
    <source>
        <strain evidence="3 4">KCTC 12570</strain>
    </source>
</reference>
<name>A0ABS4BXS7_9FLAO</name>
<dbReference type="Gene3D" id="2.40.128.110">
    <property type="entry name" value="Lipid/polyisoprenoid-binding, YceI-like"/>
    <property type="match status" value="1"/>
</dbReference>
<evidence type="ECO:0000256" key="1">
    <source>
        <dbReference type="SAM" id="SignalP"/>
    </source>
</evidence>
<feature type="chain" id="PRO_5047015526" evidence="1">
    <location>
        <begin position="19"/>
        <end position="196"/>
    </location>
</feature>
<comment type="caution">
    <text evidence="3">The sequence shown here is derived from an EMBL/GenBank/DDBJ whole genome shotgun (WGS) entry which is preliminary data.</text>
</comment>
<keyword evidence="1" id="KW-0732">Signal</keyword>
<dbReference type="EMBL" id="JAGJCB010000021">
    <property type="protein sequence ID" value="MBP0905393.1"/>
    <property type="molecule type" value="Genomic_DNA"/>
</dbReference>
<feature type="signal peptide" evidence="1">
    <location>
        <begin position="1"/>
        <end position="18"/>
    </location>
</feature>
<evidence type="ECO:0000313" key="3">
    <source>
        <dbReference type="EMBL" id="MBP0905393.1"/>
    </source>
</evidence>
<evidence type="ECO:0000259" key="2">
    <source>
        <dbReference type="Pfam" id="PF04264"/>
    </source>
</evidence>
<proteinExistence type="predicted"/>
<protein>
    <submittedName>
        <fullName evidence="3">YceI family protein</fullName>
    </submittedName>
</protein>